<dbReference type="InterPro" id="IPR036390">
    <property type="entry name" value="WH_DNA-bd_sf"/>
</dbReference>
<evidence type="ECO:0000256" key="2">
    <source>
        <dbReference type="ARBA" id="ARBA00022679"/>
    </source>
</evidence>
<evidence type="ECO:0000256" key="1">
    <source>
        <dbReference type="ARBA" id="ARBA00022603"/>
    </source>
</evidence>
<organism evidence="5 6">
    <name type="scientific">Fraxinus pennsylvanica</name>
    <dbReference type="NCBI Taxonomy" id="56036"/>
    <lineage>
        <taxon>Eukaryota</taxon>
        <taxon>Viridiplantae</taxon>
        <taxon>Streptophyta</taxon>
        <taxon>Embryophyta</taxon>
        <taxon>Tracheophyta</taxon>
        <taxon>Spermatophyta</taxon>
        <taxon>Magnoliopsida</taxon>
        <taxon>eudicotyledons</taxon>
        <taxon>Gunneridae</taxon>
        <taxon>Pentapetalae</taxon>
        <taxon>asterids</taxon>
        <taxon>lamiids</taxon>
        <taxon>Lamiales</taxon>
        <taxon>Oleaceae</taxon>
        <taxon>Oleeae</taxon>
        <taxon>Fraxinus</taxon>
    </lineage>
</organism>
<dbReference type="GO" id="GO:0032259">
    <property type="term" value="P:methylation"/>
    <property type="evidence" value="ECO:0007669"/>
    <property type="project" value="UniProtKB-KW"/>
</dbReference>
<proteinExistence type="predicted"/>
<dbReference type="Pfam" id="PF00891">
    <property type="entry name" value="Methyltransf_2"/>
    <property type="match status" value="1"/>
</dbReference>
<keyword evidence="3" id="KW-0949">S-adenosyl-L-methionine</keyword>
<keyword evidence="2" id="KW-0808">Transferase</keyword>
<keyword evidence="1" id="KW-0489">Methyltransferase</keyword>
<dbReference type="Proteomes" id="UP000834106">
    <property type="component" value="Chromosome 23"/>
</dbReference>
<dbReference type="Gene3D" id="1.10.10.10">
    <property type="entry name" value="Winged helix-like DNA-binding domain superfamily/Winged helix DNA-binding domain"/>
    <property type="match status" value="1"/>
</dbReference>
<evidence type="ECO:0000259" key="4">
    <source>
        <dbReference type="Pfam" id="PF00891"/>
    </source>
</evidence>
<evidence type="ECO:0000313" key="6">
    <source>
        <dbReference type="Proteomes" id="UP000834106"/>
    </source>
</evidence>
<reference evidence="5" key="1">
    <citation type="submission" date="2023-05" db="EMBL/GenBank/DDBJ databases">
        <authorList>
            <person name="Huff M."/>
        </authorList>
    </citation>
    <scope>NUCLEOTIDE SEQUENCE</scope>
</reference>
<protein>
    <recommendedName>
        <fullName evidence="4">O-methyltransferase C-terminal domain-containing protein</fullName>
    </recommendedName>
</protein>
<dbReference type="PANTHER" id="PTHR11746">
    <property type="entry name" value="O-METHYLTRANSFERASE"/>
    <property type="match status" value="1"/>
</dbReference>
<dbReference type="Gene3D" id="3.40.50.150">
    <property type="entry name" value="Vaccinia Virus protein VP39"/>
    <property type="match status" value="1"/>
</dbReference>
<dbReference type="EMBL" id="OU503058">
    <property type="protein sequence ID" value="CAI9787641.1"/>
    <property type="molecule type" value="Genomic_DNA"/>
</dbReference>
<dbReference type="InterPro" id="IPR001077">
    <property type="entry name" value="COMT_C"/>
</dbReference>
<dbReference type="SUPFAM" id="SSF53335">
    <property type="entry name" value="S-adenosyl-L-methionine-dependent methyltransferases"/>
    <property type="match status" value="1"/>
</dbReference>
<sequence>MTLEELVDALPINKAKSLGVSRLMQILMNSAFFIKATISNNDPENMGYWFTSASRLLLKDEPLSVTPFLLALLDPALTEPWHHLSEWFENENPTPFATKHGKTFWEYAGQEPRLNNFFDEAMASDAKLVASVLISDCKHLFEGLNSIVDVGGGTGTAASEVGSSYNETLIVLESDIQYAMLLGGFGIVQGHGGGGWDRTPRHDGGGLFGDGGEWIKMKLDEGDE</sequence>
<name>A0AAD2AJM7_9LAMI</name>
<gene>
    <name evidence="5" type="ORF">FPE_LOCUS35071</name>
</gene>
<dbReference type="SUPFAM" id="SSF46785">
    <property type="entry name" value="Winged helix' DNA-binding domain"/>
    <property type="match status" value="1"/>
</dbReference>
<keyword evidence="6" id="KW-1185">Reference proteome</keyword>
<evidence type="ECO:0000313" key="5">
    <source>
        <dbReference type="EMBL" id="CAI9787641.1"/>
    </source>
</evidence>
<dbReference type="InterPro" id="IPR016461">
    <property type="entry name" value="COMT-like"/>
</dbReference>
<evidence type="ECO:0000256" key="3">
    <source>
        <dbReference type="ARBA" id="ARBA00022691"/>
    </source>
</evidence>
<dbReference type="InterPro" id="IPR029063">
    <property type="entry name" value="SAM-dependent_MTases_sf"/>
</dbReference>
<feature type="domain" description="O-methyltransferase C-terminal" evidence="4">
    <location>
        <begin position="81"/>
        <end position="168"/>
    </location>
</feature>
<dbReference type="GO" id="GO:0008171">
    <property type="term" value="F:O-methyltransferase activity"/>
    <property type="evidence" value="ECO:0007669"/>
    <property type="project" value="InterPro"/>
</dbReference>
<accession>A0AAD2AJM7</accession>
<dbReference type="AlphaFoldDB" id="A0AAD2AJM7"/>
<dbReference type="InterPro" id="IPR036388">
    <property type="entry name" value="WH-like_DNA-bd_sf"/>
</dbReference>